<protein>
    <submittedName>
        <fullName evidence="1">N-acetylglucosamine-6-phosphate deacetylase</fullName>
        <ecNumber evidence="1">3.5.1.25</ecNumber>
    </submittedName>
</protein>
<dbReference type="Proteomes" id="UP000033636">
    <property type="component" value="Unassembled WGS sequence"/>
</dbReference>
<organism evidence="1 2">
    <name type="scientific">Thermoproteus sp. AZ2</name>
    <dbReference type="NCBI Taxonomy" id="1609232"/>
    <lineage>
        <taxon>Archaea</taxon>
        <taxon>Thermoproteota</taxon>
        <taxon>Thermoprotei</taxon>
        <taxon>Thermoproteales</taxon>
        <taxon>Thermoproteaceae</taxon>
        <taxon>Thermoproteus</taxon>
    </lineage>
</organism>
<evidence type="ECO:0000313" key="1">
    <source>
        <dbReference type="EMBL" id="MFB6491379.1"/>
    </source>
</evidence>
<keyword evidence="1" id="KW-0378">Hydrolase</keyword>
<comment type="caution">
    <text evidence="1">The sequence shown here is derived from an EMBL/GenBank/DDBJ whole genome shotgun (WGS) entry which is preliminary data.</text>
</comment>
<dbReference type="EMBL" id="JZWT02000031">
    <property type="protein sequence ID" value="MFB6491379.1"/>
    <property type="molecule type" value="Genomic_DNA"/>
</dbReference>
<dbReference type="EC" id="3.5.1.25" evidence="1"/>
<sequence length="375" mass="39539">MELRIRADAVYTPYTVLHDAVLTIRNGVVASLRGSGPYDVDRRGYSIAPGYIDTHTHGCCGIDFTNAASLKDLAELARGYLKFGVTSLLPTTVSAKHERILGLLGLVKSAGDLGGARILGVNLEGPYINRARRGAQDPEAIRDPNPAEVRQYLSYGVVRVMTLAPELPGALEVVEELASAGVIASVGHTDADYATTKSAVAAGASRATHLFNAMREFHHREPGPVGALLEAEDVYLELIVDLIHLRPEAVRLVLGSAGHRRVVLITDSIAAAGLGEGEFKLGGVRVIVKGNKATLEDGTLAGSVLTLDKAVKNVASLGVEPKIAIAMASRVPALSIGRPDLGCLKPGCIADFVVLEGLDVVETYVGGENKMSILK</sequence>
<proteinExistence type="predicted"/>
<name>A0ACC6V2S6_9CREN</name>
<evidence type="ECO:0000313" key="2">
    <source>
        <dbReference type="Proteomes" id="UP000033636"/>
    </source>
</evidence>
<reference evidence="1" key="1">
    <citation type="submission" date="2024-07" db="EMBL/GenBank/DDBJ databases">
        <title>Metagenome and Metagenome-Assembled Genomes of Archaea from a hot spring from the geothermal field of Los Azufres, Mexico.</title>
        <authorList>
            <person name="Marin-Paredes R."/>
            <person name="Martinez-Romero E."/>
            <person name="Servin-Garciduenas L.E."/>
        </authorList>
    </citation>
    <scope>NUCLEOTIDE SEQUENCE</scope>
</reference>
<gene>
    <name evidence="1" type="primary">nagA</name>
    <name evidence="1" type="ORF">TU35_009140</name>
</gene>
<accession>A0ACC6V2S6</accession>